<feature type="transmembrane region" description="Helical" evidence="1">
    <location>
        <begin position="44"/>
        <end position="63"/>
    </location>
</feature>
<reference evidence="3" key="1">
    <citation type="journal article" date="2019" name="Int. J. Syst. Evol. Microbiol.">
        <title>The Global Catalogue of Microorganisms (GCM) 10K type strain sequencing project: providing services to taxonomists for standard genome sequencing and annotation.</title>
        <authorList>
            <consortium name="The Broad Institute Genomics Platform"/>
            <consortium name="The Broad Institute Genome Sequencing Center for Infectious Disease"/>
            <person name="Wu L."/>
            <person name="Ma J."/>
        </authorList>
    </citation>
    <scope>NUCLEOTIDE SEQUENCE [LARGE SCALE GENOMIC DNA]</scope>
    <source>
        <strain evidence="3">KCTC 12907</strain>
    </source>
</reference>
<feature type="transmembrane region" description="Helical" evidence="1">
    <location>
        <begin position="20"/>
        <end position="38"/>
    </location>
</feature>
<name>A0ABW2FMX3_9BACL</name>
<protein>
    <submittedName>
        <fullName evidence="2">Uncharacterized protein</fullName>
    </submittedName>
</protein>
<keyword evidence="1" id="KW-0812">Transmembrane</keyword>
<evidence type="ECO:0000313" key="3">
    <source>
        <dbReference type="Proteomes" id="UP001596378"/>
    </source>
</evidence>
<comment type="caution">
    <text evidence="2">The sequence shown here is derived from an EMBL/GenBank/DDBJ whole genome shotgun (WGS) entry which is preliminary data.</text>
</comment>
<keyword evidence="1" id="KW-1133">Transmembrane helix</keyword>
<gene>
    <name evidence="2" type="ORF">ACFQMJ_32375</name>
</gene>
<dbReference type="EMBL" id="JBHTAI010000031">
    <property type="protein sequence ID" value="MFC7153244.1"/>
    <property type="molecule type" value="Genomic_DNA"/>
</dbReference>
<evidence type="ECO:0000313" key="2">
    <source>
        <dbReference type="EMBL" id="MFC7153244.1"/>
    </source>
</evidence>
<evidence type="ECO:0000256" key="1">
    <source>
        <dbReference type="SAM" id="Phobius"/>
    </source>
</evidence>
<keyword evidence="3" id="KW-1185">Reference proteome</keyword>
<keyword evidence="1" id="KW-0472">Membrane</keyword>
<sequence length="153" mass="17673">MKGIQAMAFTFKTVHPGIKLNLTLMILLEVCLLISLAVNRNPVTVYFTVGVILIVFAYIAVMIKRGFFTKLSITLEQTYIISSSHVKYEAAQIECIYIRHKKIGCKVWGKRWVPVDLFFCFDKEQEEEGLSQLKKWAEQNDIKIKSGFFRTLM</sequence>
<accession>A0ABW2FMX3</accession>
<organism evidence="2 3">
    <name type="scientific">Cohnella cellulosilytica</name>
    <dbReference type="NCBI Taxonomy" id="986710"/>
    <lineage>
        <taxon>Bacteria</taxon>
        <taxon>Bacillati</taxon>
        <taxon>Bacillota</taxon>
        <taxon>Bacilli</taxon>
        <taxon>Bacillales</taxon>
        <taxon>Paenibacillaceae</taxon>
        <taxon>Cohnella</taxon>
    </lineage>
</organism>
<proteinExistence type="predicted"/>
<dbReference type="Proteomes" id="UP001596378">
    <property type="component" value="Unassembled WGS sequence"/>
</dbReference>